<evidence type="ECO:0008006" key="4">
    <source>
        <dbReference type="Google" id="ProtNLM"/>
    </source>
</evidence>
<organism evidence="2 3">
    <name type="scientific">Levilactobacillus fuyuanensis</name>
    <dbReference type="NCBI Taxonomy" id="2486022"/>
    <lineage>
        <taxon>Bacteria</taxon>
        <taxon>Bacillati</taxon>
        <taxon>Bacillota</taxon>
        <taxon>Bacilli</taxon>
        <taxon>Lactobacillales</taxon>
        <taxon>Lactobacillaceae</taxon>
        <taxon>Levilactobacillus</taxon>
    </lineage>
</organism>
<evidence type="ECO:0000313" key="2">
    <source>
        <dbReference type="EMBL" id="MFD1549181.1"/>
    </source>
</evidence>
<feature type="signal peptide" evidence="1">
    <location>
        <begin position="1"/>
        <end position="25"/>
    </location>
</feature>
<evidence type="ECO:0000313" key="3">
    <source>
        <dbReference type="Proteomes" id="UP001597195"/>
    </source>
</evidence>
<dbReference type="Proteomes" id="UP001597195">
    <property type="component" value="Unassembled WGS sequence"/>
</dbReference>
<evidence type="ECO:0000256" key="1">
    <source>
        <dbReference type="SAM" id="SignalP"/>
    </source>
</evidence>
<dbReference type="RefSeq" id="WP_125700777.1">
    <property type="nucleotide sequence ID" value="NZ_JBHTOM010000006.1"/>
</dbReference>
<keyword evidence="3" id="KW-1185">Reference proteome</keyword>
<protein>
    <recommendedName>
        <fullName evidence="4">Lipoprotein</fullName>
    </recommendedName>
</protein>
<keyword evidence="1" id="KW-0732">Signal</keyword>
<feature type="chain" id="PRO_5045379397" description="Lipoprotein" evidence="1">
    <location>
        <begin position="26"/>
        <end position="305"/>
    </location>
</feature>
<proteinExistence type="predicted"/>
<sequence>MKRYVKRLMGVALLGTAILSLSACGQSGANQVNEKKVSFIKDAQSSNQRIWYMAESDADSDYELSKDTHIEQILVTKNGKATVYNMPNYDFSMRDINGKSDKQVITIVQKKDKEYYKEYIHDTSNTEYIRNILKKTESEYKYYKKHPDYFRDTHKVTLQTLQKYRDDLNYLKANEDTVLGRTPKYAKPTAKLINAKVKTDNSGNNVNFENITHRRWDLETDSAKLKPLKTDDTEEIGVPVYYHYTMTNGFQLIYDKPVKILNEMYTGYTNPTNDSNTTFLMTKTTNKETSSDFDKVGTKHVSEEE</sequence>
<dbReference type="PROSITE" id="PS51257">
    <property type="entry name" value="PROKAR_LIPOPROTEIN"/>
    <property type="match status" value="1"/>
</dbReference>
<gene>
    <name evidence="2" type="ORF">ACFQ5T_05695</name>
</gene>
<dbReference type="EMBL" id="JBHTOM010000006">
    <property type="protein sequence ID" value="MFD1549181.1"/>
    <property type="molecule type" value="Genomic_DNA"/>
</dbReference>
<comment type="caution">
    <text evidence="2">The sequence shown here is derived from an EMBL/GenBank/DDBJ whole genome shotgun (WGS) entry which is preliminary data.</text>
</comment>
<name>A0ABW4H317_9LACO</name>
<accession>A0ABW4H317</accession>
<reference evidence="3" key="1">
    <citation type="journal article" date="2019" name="Int. J. Syst. Evol. Microbiol.">
        <title>The Global Catalogue of Microorganisms (GCM) 10K type strain sequencing project: providing services to taxonomists for standard genome sequencing and annotation.</title>
        <authorList>
            <consortium name="The Broad Institute Genomics Platform"/>
            <consortium name="The Broad Institute Genome Sequencing Center for Infectious Disease"/>
            <person name="Wu L."/>
            <person name="Ma J."/>
        </authorList>
    </citation>
    <scope>NUCLEOTIDE SEQUENCE [LARGE SCALE GENOMIC DNA]</scope>
    <source>
        <strain evidence="3">CCM 8906</strain>
    </source>
</reference>